<evidence type="ECO:0000256" key="4">
    <source>
        <dbReference type="ARBA" id="ARBA00022664"/>
    </source>
</evidence>
<dbReference type="AlphaFoldDB" id="A0A1D1YXY9"/>
<dbReference type="FunFam" id="3.30.70.330:FF:000268">
    <property type="entry name" value="31 kDa ribonucleoprotein, chloroplastic"/>
    <property type="match status" value="1"/>
</dbReference>
<dbReference type="CDD" id="cd21608">
    <property type="entry name" value="RRM2_NsCP33_like"/>
    <property type="match status" value="1"/>
</dbReference>
<dbReference type="InterPro" id="IPR000504">
    <property type="entry name" value="RRM_dom"/>
</dbReference>
<proteinExistence type="predicted"/>
<dbReference type="GO" id="GO:1990904">
    <property type="term" value="C:ribonucleoprotein complex"/>
    <property type="evidence" value="ECO:0007669"/>
    <property type="project" value="UniProtKB-KW"/>
</dbReference>
<dbReference type="Pfam" id="PF00076">
    <property type="entry name" value="RRM_1"/>
    <property type="match status" value="2"/>
</dbReference>
<dbReference type="GO" id="GO:1901259">
    <property type="term" value="P:chloroplast rRNA processing"/>
    <property type="evidence" value="ECO:0007669"/>
    <property type="project" value="TreeGrafter"/>
</dbReference>
<dbReference type="InterPro" id="IPR012677">
    <property type="entry name" value="Nucleotide-bd_a/b_plait_sf"/>
</dbReference>
<feature type="region of interest" description="Disordered" evidence="9">
    <location>
        <begin position="155"/>
        <end position="180"/>
    </location>
</feature>
<evidence type="ECO:0000256" key="9">
    <source>
        <dbReference type="SAM" id="MobiDB-lite"/>
    </source>
</evidence>
<protein>
    <submittedName>
        <fullName evidence="11">Ribonucleoprotein, chloroplastic</fullName>
    </submittedName>
</protein>
<dbReference type="SMART" id="SM00360">
    <property type="entry name" value="RRM"/>
    <property type="match status" value="2"/>
</dbReference>
<feature type="region of interest" description="Disordered" evidence="9">
    <location>
        <begin position="85"/>
        <end position="132"/>
    </location>
</feature>
<evidence type="ECO:0000256" key="1">
    <source>
        <dbReference type="ARBA" id="ARBA00004229"/>
    </source>
</evidence>
<evidence type="ECO:0000256" key="3">
    <source>
        <dbReference type="ARBA" id="ARBA00022640"/>
    </source>
</evidence>
<feature type="compositionally biased region" description="Acidic residues" evidence="9">
    <location>
        <begin position="106"/>
        <end position="132"/>
    </location>
</feature>
<gene>
    <name evidence="11" type="primary">RBP31_0</name>
    <name evidence="11" type="ORF">g.34765</name>
</gene>
<feature type="domain" description="RRM" evidence="10">
    <location>
        <begin position="278"/>
        <end position="356"/>
    </location>
</feature>
<feature type="domain" description="RRM" evidence="10">
    <location>
        <begin position="184"/>
        <end position="262"/>
    </location>
</feature>
<evidence type="ECO:0000259" key="10">
    <source>
        <dbReference type="PROSITE" id="PS50102"/>
    </source>
</evidence>
<keyword evidence="3" id="KW-0934">Plastid</keyword>
<dbReference type="Gene3D" id="3.30.70.330">
    <property type="match status" value="2"/>
</dbReference>
<dbReference type="InterPro" id="IPR048289">
    <property type="entry name" value="RRM2_NsCP33-like"/>
</dbReference>
<dbReference type="GO" id="GO:0006397">
    <property type="term" value="P:mRNA processing"/>
    <property type="evidence" value="ECO:0007669"/>
    <property type="project" value="UniProtKB-KW"/>
</dbReference>
<evidence type="ECO:0000256" key="7">
    <source>
        <dbReference type="ARBA" id="ARBA00023274"/>
    </source>
</evidence>
<dbReference type="GO" id="GO:0009535">
    <property type="term" value="C:chloroplast thylakoid membrane"/>
    <property type="evidence" value="ECO:0007669"/>
    <property type="project" value="TreeGrafter"/>
</dbReference>
<dbReference type="GO" id="GO:0003729">
    <property type="term" value="F:mRNA binding"/>
    <property type="evidence" value="ECO:0007669"/>
    <property type="project" value="UniProtKB-ARBA"/>
</dbReference>
<feature type="compositionally biased region" description="Acidic residues" evidence="9">
    <location>
        <begin position="159"/>
        <end position="180"/>
    </location>
</feature>
<evidence type="ECO:0000313" key="11">
    <source>
        <dbReference type="EMBL" id="JAT59476.1"/>
    </source>
</evidence>
<dbReference type="GO" id="GO:0045087">
    <property type="term" value="P:innate immune response"/>
    <property type="evidence" value="ECO:0007669"/>
    <property type="project" value="UniProtKB-ARBA"/>
</dbReference>
<evidence type="ECO:0000256" key="8">
    <source>
        <dbReference type="PROSITE-ProRule" id="PRU00176"/>
    </source>
</evidence>
<keyword evidence="7 11" id="KW-0687">Ribonucleoprotein</keyword>
<dbReference type="InterPro" id="IPR035979">
    <property type="entry name" value="RBD_domain_sf"/>
</dbReference>
<reference evidence="11" key="1">
    <citation type="submission" date="2015-07" db="EMBL/GenBank/DDBJ databases">
        <title>Transcriptome Assembly of Anthurium amnicola.</title>
        <authorList>
            <person name="Suzuki J."/>
        </authorList>
    </citation>
    <scope>NUCLEOTIDE SEQUENCE</scope>
</reference>
<keyword evidence="6 8" id="KW-0694">RNA-binding</keyword>
<keyword evidence="5" id="KW-0677">Repeat</keyword>
<sequence>MFAVPAFKAAPVLSMVDGCLTSLPAQYSKAFQPFLSLPARPTRVLHLTCSSSSSSSFLRLLSLRKAAPFIPLVAKTSGWAQQEEFQTEEEGEQAEAKGEESGFSEWDGEVENQVEGLSEWEEGEQTEGEAADGVEAGLSEWEEEVDIDEKDAVGALSEGEVEGEATTEEAAAEEEFYPEPPEEAKLFVGNLPFDMDSEKLAQLFDQAGVVEISEVVYNRETDQSRGFGFVTMSTVEEAEKAIELLHRHYVEGRLLNVNKAAPRGSRPERTPIEFAPRFRIYVGNIPWSVDDGRLEQVFSEYGKVVDGRVVYDRESGRSRGFGFVTMSTRQEMDDAIAALDGQNLDGRTIRVNAAEERPRRQSF</sequence>
<evidence type="ECO:0000256" key="5">
    <source>
        <dbReference type="ARBA" id="ARBA00022737"/>
    </source>
</evidence>
<accession>A0A1D1YXY9</accession>
<dbReference type="EMBL" id="GDJX01008460">
    <property type="protein sequence ID" value="JAT59476.1"/>
    <property type="molecule type" value="Transcribed_RNA"/>
</dbReference>
<name>A0A1D1YXY9_9ARAE</name>
<dbReference type="SUPFAM" id="SSF54928">
    <property type="entry name" value="RNA-binding domain, RBD"/>
    <property type="match status" value="2"/>
</dbReference>
<dbReference type="GO" id="GO:0008266">
    <property type="term" value="F:poly(U) RNA binding"/>
    <property type="evidence" value="ECO:0007669"/>
    <property type="project" value="UniProtKB-ARBA"/>
</dbReference>
<evidence type="ECO:0000256" key="2">
    <source>
        <dbReference type="ARBA" id="ARBA00022528"/>
    </source>
</evidence>
<evidence type="ECO:0000256" key="6">
    <source>
        <dbReference type="ARBA" id="ARBA00022884"/>
    </source>
</evidence>
<organism evidence="11">
    <name type="scientific">Anthurium amnicola</name>
    <dbReference type="NCBI Taxonomy" id="1678845"/>
    <lineage>
        <taxon>Eukaryota</taxon>
        <taxon>Viridiplantae</taxon>
        <taxon>Streptophyta</taxon>
        <taxon>Embryophyta</taxon>
        <taxon>Tracheophyta</taxon>
        <taxon>Spermatophyta</taxon>
        <taxon>Magnoliopsida</taxon>
        <taxon>Liliopsida</taxon>
        <taxon>Araceae</taxon>
        <taxon>Pothoideae</taxon>
        <taxon>Potheae</taxon>
        <taxon>Anthurium</taxon>
    </lineage>
</organism>
<keyword evidence="4" id="KW-0507">mRNA processing</keyword>
<dbReference type="PANTHER" id="PTHR48025">
    <property type="entry name" value="OS02G0815200 PROTEIN"/>
    <property type="match status" value="1"/>
</dbReference>
<dbReference type="PANTHER" id="PTHR48025:SF3">
    <property type="entry name" value="31 KDA RIBONUCLEOPROTEIN, CHLOROPLASTIC-RELATED"/>
    <property type="match status" value="1"/>
</dbReference>
<dbReference type="PROSITE" id="PS50102">
    <property type="entry name" value="RRM"/>
    <property type="match status" value="2"/>
</dbReference>
<keyword evidence="2" id="KW-0150">Chloroplast</keyword>
<dbReference type="InterPro" id="IPR050502">
    <property type="entry name" value="Euk_RNA-bind_prot"/>
</dbReference>
<comment type="subcellular location">
    <subcellularLocation>
        <location evidence="1">Plastid</location>
        <location evidence="1">Chloroplast</location>
    </subcellularLocation>
</comment>